<proteinExistence type="predicted"/>
<comment type="caution">
    <text evidence="1">The sequence shown here is derived from an EMBL/GenBank/DDBJ whole genome shotgun (WGS) entry which is preliminary data.</text>
</comment>
<sequence>MKHWIFIFGLLILTFSLSAQVLNPDSLNAEQAFYQQTLQKLEAKAAHGVKNADLFYDMGVCHYQLGNTGKAVLYFLRALNLNSAHKQAKQNLLYIHNLHPELSPEPNRPFLVQLFLNIYDFFSLNRLAITLLILAILLTLSLHWLMHTPSEKERGLPILAVVITAILFIAFGSMLLVKNHRYRNDSRAVVIANVAPIYHTPESNNVLQTIPEGSVVVVIKTQGKKAQIILPDGTQGWVDSNSIERVVPVSNTKE</sequence>
<dbReference type="Proteomes" id="UP000294588">
    <property type="component" value="Unassembled WGS sequence"/>
</dbReference>
<dbReference type="EMBL" id="SMOG01000004">
    <property type="protein sequence ID" value="TDF73663.1"/>
    <property type="molecule type" value="Genomic_DNA"/>
</dbReference>
<gene>
    <name evidence="1" type="ORF">E0946_02575</name>
</gene>
<protein>
    <submittedName>
        <fullName evidence="1">Uncharacterized protein</fullName>
    </submittedName>
</protein>
<name>A0AC61QK10_9BACT</name>
<keyword evidence="2" id="KW-1185">Reference proteome</keyword>
<evidence type="ECO:0000313" key="2">
    <source>
        <dbReference type="Proteomes" id="UP000294588"/>
    </source>
</evidence>
<reference evidence="1" key="1">
    <citation type="submission" date="2019-03" db="EMBL/GenBank/DDBJ databases">
        <title>Candidatus Syntrophosphaera thermopropionivorans: a novel player in syntrophic propionate oxidation during anaerobic digestion.</title>
        <authorList>
            <person name="Dyksma S."/>
        </authorList>
    </citation>
    <scope>NUCLEOTIDE SEQUENCE</scope>
    <source>
        <strain evidence="1">W5</strain>
    </source>
</reference>
<evidence type="ECO:0000313" key="1">
    <source>
        <dbReference type="EMBL" id="TDF73663.1"/>
    </source>
</evidence>
<accession>A0AC61QK10</accession>
<organism evidence="1 2">
    <name type="scientific">Candidatus Syntrophosphaera thermopropionivorans</name>
    <dbReference type="NCBI Taxonomy" id="2593015"/>
    <lineage>
        <taxon>Bacteria</taxon>
        <taxon>Pseudomonadati</taxon>
        <taxon>Candidatus Cloacimonadota</taxon>
        <taxon>Candidatus Cloacimonadia</taxon>
        <taxon>Candidatus Cloacimonadales</taxon>
        <taxon>Candidatus Cloacimonadaceae</taxon>
        <taxon>Candidatus Syntrophosphaera</taxon>
    </lineage>
</organism>